<proteinExistence type="predicted"/>
<sequence length="70" mass="7732">MPVYSQCRARPEAGHKELQPHLTAKTLEINPVAQPPETAPPDFVQINPPSGGFQNYAPLIVFFLGDFDRA</sequence>
<name>A0A3P6U470_DIBLA</name>
<evidence type="ECO:0000313" key="1">
    <source>
        <dbReference type="EMBL" id="VDK89693.1"/>
    </source>
</evidence>
<reference evidence="1 2" key="1">
    <citation type="submission" date="2018-11" db="EMBL/GenBank/DDBJ databases">
        <authorList>
            <consortium name="Pathogen Informatics"/>
        </authorList>
    </citation>
    <scope>NUCLEOTIDE SEQUENCE [LARGE SCALE GENOMIC DNA]</scope>
</reference>
<protein>
    <submittedName>
        <fullName evidence="1">Uncharacterized protein</fullName>
    </submittedName>
</protein>
<accession>A0A3P6U470</accession>
<dbReference type="EMBL" id="UYRU01045504">
    <property type="protein sequence ID" value="VDK89693.1"/>
    <property type="molecule type" value="Genomic_DNA"/>
</dbReference>
<organism evidence="1 2">
    <name type="scientific">Dibothriocephalus latus</name>
    <name type="common">Fish tapeworm</name>
    <name type="synonym">Diphyllobothrium latum</name>
    <dbReference type="NCBI Taxonomy" id="60516"/>
    <lineage>
        <taxon>Eukaryota</taxon>
        <taxon>Metazoa</taxon>
        <taxon>Spiralia</taxon>
        <taxon>Lophotrochozoa</taxon>
        <taxon>Platyhelminthes</taxon>
        <taxon>Cestoda</taxon>
        <taxon>Eucestoda</taxon>
        <taxon>Diphyllobothriidea</taxon>
        <taxon>Diphyllobothriidae</taxon>
        <taxon>Dibothriocephalus</taxon>
    </lineage>
</organism>
<keyword evidence="2" id="KW-1185">Reference proteome</keyword>
<dbReference type="AlphaFoldDB" id="A0A3P6U470"/>
<gene>
    <name evidence="1" type="ORF">DILT_LOCUS4457</name>
</gene>
<dbReference type="Proteomes" id="UP000281553">
    <property type="component" value="Unassembled WGS sequence"/>
</dbReference>
<evidence type="ECO:0000313" key="2">
    <source>
        <dbReference type="Proteomes" id="UP000281553"/>
    </source>
</evidence>